<keyword evidence="2" id="KW-1185">Reference proteome</keyword>
<keyword evidence="1" id="KW-0547">Nucleotide-binding</keyword>
<name>A0A6G0YEI6_APHCR</name>
<gene>
    <name evidence="1" type="ORF">FWK35_00027000</name>
</gene>
<protein>
    <submittedName>
        <fullName evidence="1">ATP-dependent DNA helicase</fullName>
    </submittedName>
</protein>
<reference evidence="1 2" key="1">
    <citation type="submission" date="2019-08" db="EMBL/GenBank/DDBJ databases">
        <title>Whole genome of Aphis craccivora.</title>
        <authorList>
            <person name="Voronova N.V."/>
            <person name="Shulinski R.S."/>
            <person name="Bandarenka Y.V."/>
            <person name="Zhorov D.G."/>
            <person name="Warner D."/>
        </authorList>
    </citation>
    <scope>NUCLEOTIDE SEQUENCE [LARGE SCALE GENOMIC DNA]</scope>
    <source>
        <strain evidence="1">180601</strain>
        <tissue evidence="1">Whole Body</tissue>
    </source>
</reference>
<evidence type="ECO:0000313" key="1">
    <source>
        <dbReference type="EMBL" id="KAF0754348.1"/>
    </source>
</evidence>
<organism evidence="1 2">
    <name type="scientific">Aphis craccivora</name>
    <name type="common">Cowpea aphid</name>
    <dbReference type="NCBI Taxonomy" id="307492"/>
    <lineage>
        <taxon>Eukaryota</taxon>
        <taxon>Metazoa</taxon>
        <taxon>Ecdysozoa</taxon>
        <taxon>Arthropoda</taxon>
        <taxon>Hexapoda</taxon>
        <taxon>Insecta</taxon>
        <taxon>Pterygota</taxon>
        <taxon>Neoptera</taxon>
        <taxon>Paraneoptera</taxon>
        <taxon>Hemiptera</taxon>
        <taxon>Sternorrhyncha</taxon>
        <taxon>Aphidomorpha</taxon>
        <taxon>Aphidoidea</taxon>
        <taxon>Aphididae</taxon>
        <taxon>Aphidini</taxon>
        <taxon>Aphis</taxon>
        <taxon>Aphis</taxon>
    </lineage>
</organism>
<dbReference type="AlphaFoldDB" id="A0A6G0YEI6"/>
<keyword evidence="1" id="KW-0378">Hydrolase</keyword>
<accession>A0A6G0YEI6</accession>
<keyword evidence="1" id="KW-0067">ATP-binding</keyword>
<comment type="caution">
    <text evidence="1">The sequence shown here is derived from an EMBL/GenBank/DDBJ whole genome shotgun (WGS) entry which is preliminary data.</text>
</comment>
<dbReference type="Proteomes" id="UP000478052">
    <property type="component" value="Unassembled WGS sequence"/>
</dbReference>
<sequence length="82" mass="9160">MSLITNRQWLSARGILVAKNYDVNTINITILNEIPGDTTTYQSIETVMNQDDFCNFVVDLGKLPNSLVFAVILQKCIGNQPN</sequence>
<dbReference type="GO" id="GO:0004386">
    <property type="term" value="F:helicase activity"/>
    <property type="evidence" value="ECO:0007669"/>
    <property type="project" value="UniProtKB-KW"/>
</dbReference>
<dbReference type="EMBL" id="VUJU01004438">
    <property type="protein sequence ID" value="KAF0754348.1"/>
    <property type="molecule type" value="Genomic_DNA"/>
</dbReference>
<proteinExistence type="predicted"/>
<evidence type="ECO:0000313" key="2">
    <source>
        <dbReference type="Proteomes" id="UP000478052"/>
    </source>
</evidence>
<keyword evidence="1" id="KW-0347">Helicase</keyword>